<dbReference type="InterPro" id="IPR006694">
    <property type="entry name" value="Fatty_acid_hydroxylase"/>
</dbReference>
<dbReference type="Proteomes" id="UP001610063">
    <property type="component" value="Unassembled WGS sequence"/>
</dbReference>
<comment type="caution">
    <text evidence="9">The sequence shown here is derived from an EMBL/GenBank/DDBJ whole genome shotgun (WGS) entry which is preliminary data.</text>
</comment>
<evidence type="ECO:0000256" key="7">
    <source>
        <dbReference type="SAM" id="Phobius"/>
    </source>
</evidence>
<protein>
    <submittedName>
        <fullName evidence="9">Sterol desaturase family protein</fullName>
        <ecNumber evidence="9">1.-.-.-</ecNumber>
    </submittedName>
</protein>
<sequence>MNIDPIILSIPIYFLLIVAELLIQFFNKQKIYRLNDAVTNISCGITQQITGAFFKVTTIAAYQFVYENWSLFRIENTWWSVTLLILAVDLCYYWAHRMSHEVNLFWGGHVVHHQSEDYNFSVALRQGSFQILWTFWFYIPLAFLGFNTVTFLIVLALNTVYQFWIHTETIGKLPRPIEFIFNTPSHHRVHHGRNPKYIDKNHAGSLIIWDRMFGTFQEEEERPTYGITKPINTWNPVWANLQHYADMASQLRSTPGLINKLGVMFNKPGWRPVAQGGYQSAPEVDKVNYRKYDTHPAFRMSLYVLVQFIITLAVTSAFLFTLADQELINKLIFSLVIVWSVAQFGLLLDNHPEWSRLEYLRILFCGGVFAFLYPYPLIIILSITYIGVALISFFFTYKPATDTVGSVINS</sequence>
<comment type="subcellular location">
    <subcellularLocation>
        <location evidence="1">Endomembrane system</location>
        <topology evidence="1">Multi-pass membrane protein</topology>
    </subcellularLocation>
</comment>
<evidence type="ECO:0000256" key="1">
    <source>
        <dbReference type="ARBA" id="ARBA00004127"/>
    </source>
</evidence>
<feature type="domain" description="Fatty acid hydroxylase" evidence="8">
    <location>
        <begin position="82"/>
        <end position="215"/>
    </location>
</feature>
<keyword evidence="6 7" id="KW-0472">Membrane</keyword>
<keyword evidence="4 9" id="KW-0560">Oxidoreductase</keyword>
<reference evidence="9 10" key="1">
    <citation type="journal article" date="2013" name="Int. J. Syst. Evol. Microbiol.">
        <title>Marinoscillum luteum sp. nov., isolated from marine sediment.</title>
        <authorList>
            <person name="Cha I.T."/>
            <person name="Park S.J."/>
            <person name="Kim S.J."/>
            <person name="Kim J.G."/>
            <person name="Jung M.Y."/>
            <person name="Shin K.S."/>
            <person name="Kwon K.K."/>
            <person name="Yang S.H."/>
            <person name="Seo Y.S."/>
            <person name="Rhee S.K."/>
        </authorList>
    </citation>
    <scope>NUCLEOTIDE SEQUENCE [LARGE SCALE GENOMIC DNA]</scope>
    <source>
        <strain evidence="9 10">KCTC 23939</strain>
    </source>
</reference>
<feature type="transmembrane region" description="Helical" evidence="7">
    <location>
        <begin position="135"/>
        <end position="157"/>
    </location>
</feature>
<evidence type="ECO:0000259" key="8">
    <source>
        <dbReference type="Pfam" id="PF04116"/>
    </source>
</evidence>
<dbReference type="EC" id="1.-.-.-" evidence="9"/>
<feature type="transmembrane region" description="Helical" evidence="7">
    <location>
        <begin position="327"/>
        <end position="348"/>
    </location>
</feature>
<feature type="transmembrane region" description="Helical" evidence="7">
    <location>
        <begin position="77"/>
        <end position="95"/>
    </location>
</feature>
<evidence type="ECO:0000256" key="4">
    <source>
        <dbReference type="ARBA" id="ARBA00023002"/>
    </source>
</evidence>
<proteinExistence type="predicted"/>
<keyword evidence="5" id="KW-0443">Lipid metabolism</keyword>
<dbReference type="GO" id="GO:0016491">
    <property type="term" value="F:oxidoreductase activity"/>
    <property type="evidence" value="ECO:0007669"/>
    <property type="project" value="UniProtKB-KW"/>
</dbReference>
<evidence type="ECO:0000256" key="5">
    <source>
        <dbReference type="ARBA" id="ARBA00023098"/>
    </source>
</evidence>
<feature type="transmembrane region" description="Helical" evidence="7">
    <location>
        <begin position="300"/>
        <end position="321"/>
    </location>
</feature>
<evidence type="ECO:0000256" key="3">
    <source>
        <dbReference type="ARBA" id="ARBA00022989"/>
    </source>
</evidence>
<feature type="transmembrane region" description="Helical" evidence="7">
    <location>
        <begin position="6"/>
        <end position="26"/>
    </location>
</feature>
<keyword evidence="10" id="KW-1185">Reference proteome</keyword>
<accession>A0ABW7N418</accession>
<keyword evidence="2 7" id="KW-0812">Transmembrane</keyword>
<evidence type="ECO:0000256" key="2">
    <source>
        <dbReference type="ARBA" id="ARBA00022692"/>
    </source>
</evidence>
<organism evidence="9 10">
    <name type="scientific">Marinoscillum luteum</name>
    <dbReference type="NCBI Taxonomy" id="861051"/>
    <lineage>
        <taxon>Bacteria</taxon>
        <taxon>Pseudomonadati</taxon>
        <taxon>Bacteroidota</taxon>
        <taxon>Cytophagia</taxon>
        <taxon>Cytophagales</taxon>
        <taxon>Reichenbachiellaceae</taxon>
        <taxon>Marinoscillum</taxon>
    </lineage>
</organism>
<evidence type="ECO:0000313" key="9">
    <source>
        <dbReference type="EMBL" id="MFH6982337.1"/>
    </source>
</evidence>
<dbReference type="EMBL" id="JBIPKE010000011">
    <property type="protein sequence ID" value="MFH6982337.1"/>
    <property type="molecule type" value="Genomic_DNA"/>
</dbReference>
<evidence type="ECO:0000256" key="6">
    <source>
        <dbReference type="ARBA" id="ARBA00023136"/>
    </source>
</evidence>
<dbReference type="InterPro" id="IPR051689">
    <property type="entry name" value="Sterol_desaturase/TMEM195"/>
</dbReference>
<keyword evidence="3 7" id="KW-1133">Transmembrane helix</keyword>
<gene>
    <name evidence="9" type="ORF">ACHKAR_02750</name>
</gene>
<feature type="transmembrane region" description="Helical" evidence="7">
    <location>
        <begin position="360"/>
        <end position="393"/>
    </location>
</feature>
<name>A0ABW7N418_9BACT</name>
<dbReference type="PANTHER" id="PTHR21624">
    <property type="entry name" value="STEROL DESATURASE-RELATED PROTEIN"/>
    <property type="match status" value="1"/>
</dbReference>
<dbReference type="Pfam" id="PF04116">
    <property type="entry name" value="FA_hydroxylase"/>
    <property type="match status" value="1"/>
</dbReference>
<dbReference type="PANTHER" id="PTHR21624:SF1">
    <property type="entry name" value="ALKYLGLYCEROL MONOOXYGENASE"/>
    <property type="match status" value="1"/>
</dbReference>
<evidence type="ECO:0000313" key="10">
    <source>
        <dbReference type="Proteomes" id="UP001610063"/>
    </source>
</evidence>